<dbReference type="GO" id="GO:0005930">
    <property type="term" value="C:axoneme"/>
    <property type="evidence" value="ECO:0007669"/>
    <property type="project" value="UniProtKB-SubCell"/>
</dbReference>
<dbReference type="OrthoDB" id="544129at2759"/>
<protein>
    <recommendedName>
        <fullName evidence="2">F-box/LRR-repeat protein 15-like leucin rich repeat domain-containing protein</fullName>
    </recommendedName>
</protein>
<keyword evidence="4" id="KW-1185">Reference proteome</keyword>
<dbReference type="InterPro" id="IPR001611">
    <property type="entry name" value="Leu-rich_rpt"/>
</dbReference>
<reference evidence="3" key="1">
    <citation type="submission" date="2020-12" db="EMBL/GenBank/DDBJ databases">
        <authorList>
            <person name="Iha C."/>
        </authorList>
    </citation>
    <scope>NUCLEOTIDE SEQUENCE</scope>
</reference>
<dbReference type="GO" id="GO:0019005">
    <property type="term" value="C:SCF ubiquitin ligase complex"/>
    <property type="evidence" value="ECO:0007669"/>
    <property type="project" value="TreeGrafter"/>
</dbReference>
<name>A0A8S1J5R7_9CHLO</name>
<evidence type="ECO:0000259" key="2">
    <source>
        <dbReference type="Pfam" id="PF25372"/>
    </source>
</evidence>
<dbReference type="SMART" id="SM00367">
    <property type="entry name" value="LRR_CC"/>
    <property type="match status" value="8"/>
</dbReference>
<evidence type="ECO:0000313" key="3">
    <source>
        <dbReference type="EMBL" id="CAD7701086.1"/>
    </source>
</evidence>
<dbReference type="AlphaFoldDB" id="A0A8S1J5R7"/>
<dbReference type="SUPFAM" id="SSF52058">
    <property type="entry name" value="L domain-like"/>
    <property type="match status" value="1"/>
</dbReference>
<feature type="domain" description="F-box/LRR-repeat protein 15-like leucin rich repeat" evidence="2">
    <location>
        <begin position="73"/>
        <end position="188"/>
    </location>
</feature>
<evidence type="ECO:0000313" key="4">
    <source>
        <dbReference type="Proteomes" id="UP000708148"/>
    </source>
</evidence>
<proteinExistence type="predicted"/>
<dbReference type="PANTHER" id="PTHR13318">
    <property type="entry name" value="PARTNER OF PAIRED, ISOFORM B-RELATED"/>
    <property type="match status" value="1"/>
</dbReference>
<dbReference type="Pfam" id="PF25372">
    <property type="entry name" value="DUF7885"/>
    <property type="match status" value="1"/>
</dbReference>
<dbReference type="InterPro" id="IPR006553">
    <property type="entry name" value="Leu-rich_rpt_Cys-con_subtyp"/>
</dbReference>
<sequence>MSVSQAMSTWAYIPAELLYRILAHFVGAPGQHAILAACRLVNCHWSLWATGSTTSLAPRGVPLSFVVSELPRIFSNIASLKLGAVSSLKGPSLHALSGVTALTALDLSKCSLGPSTEWGPSLGALTRLLRLDLRGCQLSDEGLAAMGPLVGLTFLSLRECRGVGDKGLRAVAGLSALQHLDLRGWPRLSANRWWRKGVGDTGVAALGGLRDIRHLDLFGCSSVTDTGIRDLGTAATLEELIVQRCDKMSDFGLAGLSSLSRLATLDMSQCPKVTQWGLKELCVSLRRLDLSDCVAVSSASFLSALTRLVHLDMSGLASLEDDSLTALSCLQDLRILCLARCGVSDAGLVGLTAMSRLTHLDLGGCARVVDLGPPGPPPLANPRSLSHLNLAGCGSLRDRGLARLAPCGGLTHLDLANCSSVSGEGLGALAMLTALRQLNLVGCTGIFGDDDFEQLTALSELRRLGLRCGIKLGRAVSRFLASRPGLQIHFA</sequence>
<evidence type="ECO:0000256" key="1">
    <source>
        <dbReference type="ARBA" id="ARBA00004430"/>
    </source>
</evidence>
<comment type="subcellular location">
    <subcellularLocation>
        <location evidence="1">Cytoplasm</location>
        <location evidence="1">Cytoskeleton</location>
        <location evidence="1">Cilium axoneme</location>
    </subcellularLocation>
</comment>
<dbReference type="InterPro" id="IPR032675">
    <property type="entry name" value="LRR_dom_sf"/>
</dbReference>
<dbReference type="EMBL" id="CAJHUC010001427">
    <property type="protein sequence ID" value="CAD7701086.1"/>
    <property type="molecule type" value="Genomic_DNA"/>
</dbReference>
<comment type="caution">
    <text evidence="3">The sequence shown here is derived from an EMBL/GenBank/DDBJ whole genome shotgun (WGS) entry which is preliminary data.</text>
</comment>
<dbReference type="Gene3D" id="3.80.10.10">
    <property type="entry name" value="Ribonuclease Inhibitor"/>
    <property type="match status" value="3"/>
</dbReference>
<accession>A0A8S1J5R7</accession>
<dbReference type="GO" id="GO:0031146">
    <property type="term" value="P:SCF-dependent proteasomal ubiquitin-dependent protein catabolic process"/>
    <property type="evidence" value="ECO:0007669"/>
    <property type="project" value="TreeGrafter"/>
</dbReference>
<gene>
    <name evidence="3" type="ORF">OSTQU699_LOCUS6445</name>
</gene>
<dbReference type="Pfam" id="PF13516">
    <property type="entry name" value="LRR_6"/>
    <property type="match status" value="2"/>
</dbReference>
<dbReference type="InterPro" id="IPR057207">
    <property type="entry name" value="FBXL15_LRR"/>
</dbReference>
<dbReference type="Proteomes" id="UP000708148">
    <property type="component" value="Unassembled WGS sequence"/>
</dbReference>
<organism evidence="3 4">
    <name type="scientific">Ostreobium quekettii</name>
    <dbReference type="NCBI Taxonomy" id="121088"/>
    <lineage>
        <taxon>Eukaryota</taxon>
        <taxon>Viridiplantae</taxon>
        <taxon>Chlorophyta</taxon>
        <taxon>core chlorophytes</taxon>
        <taxon>Ulvophyceae</taxon>
        <taxon>TCBD clade</taxon>
        <taxon>Bryopsidales</taxon>
        <taxon>Ostreobineae</taxon>
        <taxon>Ostreobiaceae</taxon>
        <taxon>Ostreobium</taxon>
    </lineage>
</organism>
<dbReference type="PANTHER" id="PTHR13318:SF190">
    <property type="entry name" value="PARTNER OF PAIRED, ISOFORM B"/>
    <property type="match status" value="1"/>
</dbReference>